<feature type="domain" description="Fe2OG dioxygenase" evidence="8">
    <location>
        <begin position="166"/>
        <end position="260"/>
    </location>
</feature>
<dbReference type="PROSITE" id="PS51471">
    <property type="entry name" value="FE2OG_OXY"/>
    <property type="match status" value="1"/>
</dbReference>
<organism evidence="9 10">
    <name type="scientific">Pelagomonas calceolata</name>
    <dbReference type="NCBI Taxonomy" id="35677"/>
    <lineage>
        <taxon>Eukaryota</taxon>
        <taxon>Sar</taxon>
        <taxon>Stramenopiles</taxon>
        <taxon>Ochrophyta</taxon>
        <taxon>Pelagophyceae</taxon>
        <taxon>Pelagomonadales</taxon>
        <taxon>Pelagomonadaceae</taxon>
        <taxon>Pelagomonas</taxon>
    </lineage>
</organism>
<keyword evidence="5" id="KW-0560">Oxidoreductase</keyword>
<evidence type="ECO:0000256" key="7">
    <source>
        <dbReference type="SAM" id="SignalP"/>
    </source>
</evidence>
<evidence type="ECO:0000256" key="3">
    <source>
        <dbReference type="ARBA" id="ARBA00022896"/>
    </source>
</evidence>
<dbReference type="Gene3D" id="2.60.120.620">
    <property type="entry name" value="q2cbj1_9rhob like domain"/>
    <property type="match status" value="1"/>
</dbReference>
<keyword evidence="3" id="KW-0847">Vitamin C</keyword>
<evidence type="ECO:0000256" key="5">
    <source>
        <dbReference type="ARBA" id="ARBA00023002"/>
    </source>
</evidence>
<dbReference type="InterPro" id="IPR005123">
    <property type="entry name" value="Oxoglu/Fe-dep_dioxygenase_dom"/>
</dbReference>
<evidence type="ECO:0000256" key="2">
    <source>
        <dbReference type="ARBA" id="ARBA00022723"/>
    </source>
</evidence>
<reference evidence="9" key="1">
    <citation type="submission" date="2021-11" db="EMBL/GenBank/DDBJ databases">
        <authorList>
            <consortium name="Genoscope - CEA"/>
            <person name="William W."/>
        </authorList>
    </citation>
    <scope>NUCLEOTIDE SEQUENCE</scope>
</reference>
<dbReference type="PANTHER" id="PTHR24014:SF4">
    <property type="entry name" value="2-OXOGLUTARATE AND IRON-DEPENDENT OXYGENASE DOMAIN-CONTAINING PROTEIN 2"/>
    <property type="match status" value="1"/>
</dbReference>
<dbReference type="GO" id="GO:0031418">
    <property type="term" value="F:L-ascorbic acid binding"/>
    <property type="evidence" value="ECO:0007669"/>
    <property type="project" value="UniProtKB-KW"/>
</dbReference>
<dbReference type="Pfam" id="PF25238">
    <property type="entry name" value="OGFOD2-like"/>
    <property type="match status" value="1"/>
</dbReference>
<evidence type="ECO:0000313" key="10">
    <source>
        <dbReference type="Proteomes" id="UP000789595"/>
    </source>
</evidence>
<dbReference type="GO" id="GO:0051213">
    <property type="term" value="F:dioxygenase activity"/>
    <property type="evidence" value="ECO:0007669"/>
    <property type="project" value="UniProtKB-KW"/>
</dbReference>
<dbReference type="AlphaFoldDB" id="A0A8J2T236"/>
<dbReference type="InterPro" id="IPR006620">
    <property type="entry name" value="Pro_4_hyd_alph"/>
</dbReference>
<accession>A0A8J2T236</accession>
<dbReference type="Proteomes" id="UP000789595">
    <property type="component" value="Unassembled WGS sequence"/>
</dbReference>
<keyword evidence="7" id="KW-0732">Signal</keyword>
<keyword evidence="10" id="KW-1185">Reference proteome</keyword>
<keyword evidence="4" id="KW-0223">Dioxygenase</keyword>
<evidence type="ECO:0000313" key="9">
    <source>
        <dbReference type="EMBL" id="CAH0379922.1"/>
    </source>
</evidence>
<evidence type="ECO:0000256" key="1">
    <source>
        <dbReference type="ARBA" id="ARBA00001961"/>
    </source>
</evidence>
<protein>
    <recommendedName>
        <fullName evidence="8">Fe2OG dioxygenase domain-containing protein</fullName>
    </recommendedName>
</protein>
<dbReference type="SMART" id="SM00702">
    <property type="entry name" value="P4Hc"/>
    <property type="match status" value="1"/>
</dbReference>
<keyword evidence="6" id="KW-0408">Iron</keyword>
<comment type="cofactor">
    <cofactor evidence="1">
        <name>L-ascorbate</name>
        <dbReference type="ChEBI" id="CHEBI:38290"/>
    </cofactor>
</comment>
<dbReference type="PANTHER" id="PTHR24014">
    <property type="entry name" value="2-OXOGLUTARATE AND IRON-DEPENDENT OXYGENASE DOMAIN-CONTAINING PROTEIN 2"/>
    <property type="match status" value="1"/>
</dbReference>
<dbReference type="EMBL" id="CAKKNE010000006">
    <property type="protein sequence ID" value="CAH0379922.1"/>
    <property type="molecule type" value="Genomic_DNA"/>
</dbReference>
<gene>
    <name evidence="9" type="ORF">PECAL_6P15580</name>
</gene>
<sequence length="352" mass="40562">MTMHPAAVRSISSTALLVLLSLSGWKRSKQPPPSARNATLTPEERYVPLRREPKLFESLLRDEWLTSEARAVAAAAWEGYLHDAVVRESSGVYSFELFSKAFCETFLREVDNYDASGLPVRRPNSMNNYGLIVNEIGMRDAITQLQQEILWPVARLLFPLQSTRFDAHHSFIVRYKEDEDPGLDMHTDDSDVTFNVCLNSNFTGAGLTFCGDAGTSRHRKLAFRYRHEMGRVVVHLGTKRHGADDIESGERRNLIIWNHNHRWRASRTYRRLRERYATEAGEPDTECVSYTHDRDYGAFKPHTDRTREHANRPWCPPEQACYDTMGERLLEDEYSYYGGRPRRRSQGMCPAT</sequence>
<feature type="signal peptide" evidence="7">
    <location>
        <begin position="1"/>
        <end position="28"/>
    </location>
</feature>
<dbReference type="GO" id="GO:0005506">
    <property type="term" value="F:iron ion binding"/>
    <property type="evidence" value="ECO:0007669"/>
    <property type="project" value="InterPro"/>
</dbReference>
<evidence type="ECO:0000256" key="6">
    <source>
        <dbReference type="ARBA" id="ARBA00023004"/>
    </source>
</evidence>
<proteinExistence type="predicted"/>
<name>A0A8J2T236_9STRA</name>
<evidence type="ECO:0000259" key="8">
    <source>
        <dbReference type="PROSITE" id="PS51471"/>
    </source>
</evidence>
<dbReference type="OrthoDB" id="1736837at2759"/>
<keyword evidence="2" id="KW-0479">Metal-binding</keyword>
<evidence type="ECO:0000256" key="4">
    <source>
        <dbReference type="ARBA" id="ARBA00022964"/>
    </source>
</evidence>
<dbReference type="GO" id="GO:0016705">
    <property type="term" value="F:oxidoreductase activity, acting on paired donors, with incorporation or reduction of molecular oxygen"/>
    <property type="evidence" value="ECO:0007669"/>
    <property type="project" value="InterPro"/>
</dbReference>
<comment type="caution">
    <text evidence="9">The sequence shown here is derived from an EMBL/GenBank/DDBJ whole genome shotgun (WGS) entry which is preliminary data.</text>
</comment>
<feature type="chain" id="PRO_5035318810" description="Fe2OG dioxygenase domain-containing protein" evidence="7">
    <location>
        <begin position="29"/>
        <end position="352"/>
    </location>
</feature>